<dbReference type="HOGENOM" id="CLU_018398_0_2_1"/>
<dbReference type="Proteomes" id="UP000054485">
    <property type="component" value="Unassembled WGS sequence"/>
</dbReference>
<dbReference type="InterPro" id="IPR004556">
    <property type="entry name" value="HemK-like"/>
</dbReference>
<dbReference type="PANTHER" id="PTHR18895">
    <property type="entry name" value="HEMK METHYLTRANSFERASE"/>
    <property type="match status" value="1"/>
</dbReference>
<keyword evidence="2" id="KW-0808">Transferase</keyword>
<evidence type="ECO:0000256" key="2">
    <source>
        <dbReference type="ARBA" id="ARBA00022679"/>
    </source>
</evidence>
<dbReference type="FunCoup" id="A0A0D0BNZ6">
    <property type="interactions" value="7"/>
</dbReference>
<evidence type="ECO:0000256" key="3">
    <source>
        <dbReference type="ARBA" id="ARBA00022691"/>
    </source>
</evidence>
<reference evidence="4 5" key="1">
    <citation type="submission" date="2014-04" db="EMBL/GenBank/DDBJ databases">
        <authorList>
            <consortium name="DOE Joint Genome Institute"/>
            <person name="Kuo A."/>
            <person name="Ruytinx J."/>
            <person name="Rineau F."/>
            <person name="Colpaert J."/>
            <person name="Kohler A."/>
            <person name="Nagy L.G."/>
            <person name="Floudas D."/>
            <person name="Copeland A."/>
            <person name="Barry K.W."/>
            <person name="Cichocki N."/>
            <person name="Veneault-Fourrey C."/>
            <person name="LaButti K."/>
            <person name="Lindquist E.A."/>
            <person name="Lipzen A."/>
            <person name="Lundell T."/>
            <person name="Morin E."/>
            <person name="Murat C."/>
            <person name="Sun H."/>
            <person name="Tunlid A."/>
            <person name="Henrissat B."/>
            <person name="Grigoriev I.V."/>
            <person name="Hibbett D.S."/>
            <person name="Martin F."/>
            <person name="Nordberg H.P."/>
            <person name="Cantor M.N."/>
            <person name="Hua S.X."/>
        </authorList>
    </citation>
    <scope>NUCLEOTIDE SEQUENCE [LARGE SCALE GENOMIC DNA]</scope>
    <source>
        <strain evidence="4 5">UH-Slu-Lm8-n1</strain>
    </source>
</reference>
<dbReference type="Gene3D" id="3.40.50.150">
    <property type="entry name" value="Vaccinia Virus protein VP39"/>
    <property type="match status" value="1"/>
</dbReference>
<dbReference type="NCBIfam" id="TIGR00536">
    <property type="entry name" value="hemK_fam"/>
    <property type="match status" value="1"/>
</dbReference>
<keyword evidence="5" id="KW-1185">Reference proteome</keyword>
<name>A0A0D0BNZ6_9AGAM</name>
<dbReference type="SUPFAM" id="SSF53335">
    <property type="entry name" value="S-adenosyl-L-methionine-dependent methyltransferases"/>
    <property type="match status" value="1"/>
</dbReference>
<proteinExistence type="predicted"/>
<evidence type="ECO:0000313" key="4">
    <source>
        <dbReference type="EMBL" id="KIK44893.1"/>
    </source>
</evidence>
<dbReference type="EMBL" id="KN835182">
    <property type="protein sequence ID" value="KIK44893.1"/>
    <property type="molecule type" value="Genomic_DNA"/>
</dbReference>
<dbReference type="GO" id="GO:0008276">
    <property type="term" value="F:protein methyltransferase activity"/>
    <property type="evidence" value="ECO:0007669"/>
    <property type="project" value="InterPro"/>
</dbReference>
<evidence type="ECO:0008006" key="6">
    <source>
        <dbReference type="Google" id="ProtNLM"/>
    </source>
</evidence>
<gene>
    <name evidence="4" type="ORF">CY34DRAFT_10760</name>
</gene>
<organism evidence="4 5">
    <name type="scientific">Suillus luteus UH-Slu-Lm8-n1</name>
    <dbReference type="NCBI Taxonomy" id="930992"/>
    <lineage>
        <taxon>Eukaryota</taxon>
        <taxon>Fungi</taxon>
        <taxon>Dikarya</taxon>
        <taxon>Basidiomycota</taxon>
        <taxon>Agaricomycotina</taxon>
        <taxon>Agaricomycetes</taxon>
        <taxon>Agaricomycetidae</taxon>
        <taxon>Boletales</taxon>
        <taxon>Suillineae</taxon>
        <taxon>Suillaceae</taxon>
        <taxon>Suillus</taxon>
    </lineage>
</organism>
<dbReference type="InterPro" id="IPR050320">
    <property type="entry name" value="N5-glutamine_MTase"/>
</dbReference>
<dbReference type="OrthoDB" id="269872at2759"/>
<dbReference type="AlphaFoldDB" id="A0A0D0BNZ6"/>
<dbReference type="CDD" id="cd02440">
    <property type="entry name" value="AdoMet_MTases"/>
    <property type="match status" value="1"/>
</dbReference>
<dbReference type="PANTHER" id="PTHR18895:SF74">
    <property type="entry name" value="MTRF1L RELEASE FACTOR GLUTAMINE METHYLTRANSFERASE"/>
    <property type="match status" value="1"/>
</dbReference>
<keyword evidence="3" id="KW-0949">S-adenosyl-L-methionine</keyword>
<keyword evidence="1" id="KW-0489">Methyltransferase</keyword>
<dbReference type="GO" id="GO:0005739">
    <property type="term" value="C:mitochondrion"/>
    <property type="evidence" value="ECO:0007669"/>
    <property type="project" value="TreeGrafter"/>
</dbReference>
<dbReference type="InterPro" id="IPR029063">
    <property type="entry name" value="SAM-dependent_MTases_sf"/>
</dbReference>
<evidence type="ECO:0000313" key="5">
    <source>
        <dbReference type="Proteomes" id="UP000054485"/>
    </source>
</evidence>
<accession>A0A0D0BNZ6</accession>
<reference evidence="5" key="2">
    <citation type="submission" date="2015-01" db="EMBL/GenBank/DDBJ databases">
        <title>Evolutionary Origins and Diversification of the Mycorrhizal Mutualists.</title>
        <authorList>
            <consortium name="DOE Joint Genome Institute"/>
            <consortium name="Mycorrhizal Genomics Consortium"/>
            <person name="Kohler A."/>
            <person name="Kuo A."/>
            <person name="Nagy L.G."/>
            <person name="Floudas D."/>
            <person name="Copeland A."/>
            <person name="Barry K.W."/>
            <person name="Cichocki N."/>
            <person name="Veneault-Fourrey C."/>
            <person name="LaButti K."/>
            <person name="Lindquist E.A."/>
            <person name="Lipzen A."/>
            <person name="Lundell T."/>
            <person name="Morin E."/>
            <person name="Murat C."/>
            <person name="Riley R."/>
            <person name="Ohm R."/>
            <person name="Sun H."/>
            <person name="Tunlid A."/>
            <person name="Henrissat B."/>
            <person name="Grigoriev I.V."/>
            <person name="Hibbett D.S."/>
            <person name="Martin F."/>
        </authorList>
    </citation>
    <scope>NUCLEOTIDE SEQUENCE [LARGE SCALE GENOMIC DNA]</scope>
    <source>
        <strain evidence="5">UH-Slu-Lm8-n1</strain>
    </source>
</reference>
<dbReference type="STRING" id="930992.A0A0D0BNZ6"/>
<protein>
    <recommendedName>
        <fullName evidence="6">Peptide chain release factor N(5)-glutamine methyltransferase</fullName>
    </recommendedName>
</protein>
<sequence length="295" mass="32739">MRSDGTAVKQLFTRLVSSLGRETAIREFKWMKQALIASHAPTLPAMLLRRLSGEPLQYILGTTPFGPLDLLTRPPTLIPRPETEDWTLRLADMLTPTPLRPLSVLDLCTGTGCIPLLLCHLWPPGSTRAHGVDISQDAIRLATDNAARCNIPSFQPSSLTPYSQNVFNPVLGDLRNPDVFKHLLQPFDVITANPPYIPKREYDELPLSVKNYEDPAALLGDPPDSEEQDGLTFYHLISRLLRQKGMLRDGSIVALEVGQAQADAVEGILQQSAGLRNTQVWKDPWNVKRVVLARA</sequence>
<dbReference type="Gene3D" id="1.10.8.10">
    <property type="entry name" value="DNA helicase RuvA subunit, C-terminal domain"/>
    <property type="match status" value="1"/>
</dbReference>
<dbReference type="InParanoid" id="A0A0D0BNZ6"/>
<dbReference type="GO" id="GO:0032259">
    <property type="term" value="P:methylation"/>
    <property type="evidence" value="ECO:0007669"/>
    <property type="project" value="UniProtKB-KW"/>
</dbReference>
<evidence type="ECO:0000256" key="1">
    <source>
        <dbReference type="ARBA" id="ARBA00022603"/>
    </source>
</evidence>